<dbReference type="InterPro" id="IPR003594">
    <property type="entry name" value="HATPase_dom"/>
</dbReference>
<keyword evidence="3" id="KW-0597">Phosphoprotein</keyword>
<organism evidence="10 11">
    <name type="scientific">Rheinheimera baltica</name>
    <dbReference type="NCBI Taxonomy" id="67576"/>
    <lineage>
        <taxon>Bacteria</taxon>
        <taxon>Pseudomonadati</taxon>
        <taxon>Pseudomonadota</taxon>
        <taxon>Gammaproteobacteria</taxon>
        <taxon>Chromatiales</taxon>
        <taxon>Chromatiaceae</taxon>
        <taxon>Rheinheimera</taxon>
    </lineage>
</organism>
<accession>A0ABT9I4M6</accession>
<dbReference type="GO" id="GO:0016301">
    <property type="term" value="F:kinase activity"/>
    <property type="evidence" value="ECO:0007669"/>
    <property type="project" value="UniProtKB-KW"/>
</dbReference>
<comment type="catalytic activity">
    <reaction evidence="1">
        <text>ATP + protein L-histidine = ADP + protein N-phospho-L-histidine.</text>
        <dbReference type="EC" id="2.7.13.3"/>
    </reaction>
</comment>
<dbReference type="Pfam" id="PF13589">
    <property type="entry name" value="HATPase_c_3"/>
    <property type="match status" value="1"/>
</dbReference>
<keyword evidence="4" id="KW-0808">Transferase</keyword>
<keyword evidence="7" id="KW-0067">ATP-binding</keyword>
<evidence type="ECO:0000256" key="4">
    <source>
        <dbReference type="ARBA" id="ARBA00022679"/>
    </source>
</evidence>
<keyword evidence="5" id="KW-0547">Nucleotide-binding</keyword>
<evidence type="ECO:0000256" key="7">
    <source>
        <dbReference type="ARBA" id="ARBA00022840"/>
    </source>
</evidence>
<reference evidence="10 11" key="1">
    <citation type="submission" date="2022-11" db="EMBL/GenBank/DDBJ databases">
        <title>Viruses from the air-sea interface of a natural surface slick.</title>
        <authorList>
            <person name="Rahlff J."/>
            <person name="Holmfeldt K."/>
        </authorList>
    </citation>
    <scope>NUCLEOTIDE SEQUENCE [LARGE SCALE GENOMIC DNA]</scope>
    <source>
        <strain evidence="10 11">SMS4</strain>
    </source>
</reference>
<dbReference type="Proteomes" id="UP001231109">
    <property type="component" value="Unassembled WGS sequence"/>
</dbReference>
<dbReference type="PANTHER" id="PTHR43065">
    <property type="entry name" value="SENSOR HISTIDINE KINASE"/>
    <property type="match status" value="1"/>
</dbReference>
<dbReference type="RefSeq" id="WP_305977095.1">
    <property type="nucleotide sequence ID" value="NZ_JAPJDZ010000075.1"/>
</dbReference>
<feature type="domain" description="Histidine kinase" evidence="9">
    <location>
        <begin position="509"/>
        <end position="729"/>
    </location>
</feature>
<sequence length="733" mass="82346">MAKLRPRARLIRAIGDRLISGPEAAIIELVKNAYDADSSKVLIKIFPPKSDFLGRIVVQDFGHGMTQENILNNWLEPATDTKNVNKRSRSGSRSVLGAKGVGRFASASLGEITRVVSIATSGQVVEKSEINVKWDDFLKTKYLDEVELDISTKIIPENVNTGVTIEIENLLHVWDEKKISKLIKELRKLARPSDKSDAFDIYLDLDEFHQGLPYPYNFNGAELLKRKNSDYTNPLESRNSSKILPFATNSECDYKLTGEFTHWGDFNGTFTIERGDKLPISVSIPALPLDSTELPCGKIQIELRVYDLEKDSIENLFSRMHLKFEDFGLRNARNFLAENTGVAIYRSGFRIRPYGEPDNDWLSLEKRRVQQPSKRIGHGQISGAVIVSNEEDSNLIERSSREGLENNGAFERLTRLITNVLIVIEQKRVDFRKAAGISRKPEASIEKARDIAKFDQIIKSISNLSTELQKPLLLKIEEESRALTKALDDIEAYQRLLQSRAALGMVVAQLLHDGRTYLEPIRYYSKQIKDSSNFLTDTGVKGELTRKNVPIYANDIIESADGISQLFKSLDPISGRKRGAPKNNSVKEIANICFNLLENKMHEFNINSSINVGVDILYFGYKGDLQAALLNIISNAIHWLSTVSIENKYINLSATVDNYQVDILISNNGPEISEDNISNIFDAGFSLKSDGHGLGLSIAREAIRSSHGELMLFSTNPETTFKIILPQEVKNEY</sequence>
<evidence type="ECO:0000256" key="3">
    <source>
        <dbReference type="ARBA" id="ARBA00022553"/>
    </source>
</evidence>
<evidence type="ECO:0000256" key="8">
    <source>
        <dbReference type="ARBA" id="ARBA00023012"/>
    </source>
</evidence>
<dbReference type="InterPro" id="IPR036890">
    <property type="entry name" value="HATPase_C_sf"/>
</dbReference>
<evidence type="ECO:0000259" key="9">
    <source>
        <dbReference type="PROSITE" id="PS50109"/>
    </source>
</evidence>
<dbReference type="Gene3D" id="3.30.565.10">
    <property type="entry name" value="Histidine kinase-like ATPase, C-terminal domain"/>
    <property type="match status" value="2"/>
</dbReference>
<evidence type="ECO:0000256" key="1">
    <source>
        <dbReference type="ARBA" id="ARBA00000085"/>
    </source>
</evidence>
<evidence type="ECO:0000256" key="2">
    <source>
        <dbReference type="ARBA" id="ARBA00012438"/>
    </source>
</evidence>
<dbReference type="PANTHER" id="PTHR43065:SF10">
    <property type="entry name" value="PEROXIDE STRESS-ACTIVATED HISTIDINE KINASE MAK3"/>
    <property type="match status" value="1"/>
</dbReference>
<dbReference type="SUPFAM" id="SSF55874">
    <property type="entry name" value="ATPase domain of HSP90 chaperone/DNA topoisomerase II/histidine kinase"/>
    <property type="match status" value="2"/>
</dbReference>
<keyword evidence="8" id="KW-0902">Two-component regulatory system</keyword>
<dbReference type="Pfam" id="PF02518">
    <property type="entry name" value="HATPase_c"/>
    <property type="match status" value="1"/>
</dbReference>
<keyword evidence="11" id="KW-1185">Reference proteome</keyword>
<evidence type="ECO:0000313" key="10">
    <source>
        <dbReference type="EMBL" id="MDP5137896.1"/>
    </source>
</evidence>
<evidence type="ECO:0000256" key="5">
    <source>
        <dbReference type="ARBA" id="ARBA00022741"/>
    </source>
</evidence>
<keyword evidence="6 10" id="KW-0418">Kinase</keyword>
<dbReference type="EMBL" id="JAPJDZ010000075">
    <property type="protein sequence ID" value="MDP5137896.1"/>
    <property type="molecule type" value="Genomic_DNA"/>
</dbReference>
<name>A0ABT9I4M6_9GAMM</name>
<dbReference type="InterPro" id="IPR004358">
    <property type="entry name" value="Sig_transdc_His_kin-like_C"/>
</dbReference>
<proteinExistence type="predicted"/>
<dbReference type="PRINTS" id="PR00344">
    <property type="entry name" value="BCTRLSENSOR"/>
</dbReference>
<gene>
    <name evidence="10" type="ORF">ORJ04_18245</name>
</gene>
<evidence type="ECO:0000256" key="6">
    <source>
        <dbReference type="ARBA" id="ARBA00022777"/>
    </source>
</evidence>
<dbReference type="SMART" id="SM00387">
    <property type="entry name" value="HATPase_c"/>
    <property type="match status" value="2"/>
</dbReference>
<evidence type="ECO:0000313" key="11">
    <source>
        <dbReference type="Proteomes" id="UP001231109"/>
    </source>
</evidence>
<dbReference type="PROSITE" id="PS50109">
    <property type="entry name" value="HIS_KIN"/>
    <property type="match status" value="1"/>
</dbReference>
<comment type="caution">
    <text evidence="10">The sequence shown here is derived from an EMBL/GenBank/DDBJ whole genome shotgun (WGS) entry which is preliminary data.</text>
</comment>
<protein>
    <recommendedName>
        <fullName evidence="2">histidine kinase</fullName>
        <ecNumber evidence="2">2.7.13.3</ecNumber>
    </recommendedName>
</protein>
<dbReference type="EC" id="2.7.13.3" evidence="2"/>
<dbReference type="InterPro" id="IPR005467">
    <property type="entry name" value="His_kinase_dom"/>
</dbReference>